<dbReference type="EMBL" id="BQKE01000001">
    <property type="protein sequence ID" value="GJM61244.1"/>
    <property type="molecule type" value="Genomic_DNA"/>
</dbReference>
<sequence length="554" mass="65030">MKKSYSFIILLLLGSVACTNDLEKEVDQLDQDLLSQEMVLADVSRKELALDNVEQEVEDLYKELLLTSAEFSTYNMEIEDLQFQLDSVKSMLTADMPTDQMSPLIEQVEEGLISLNGALNEDFNFMSSSSPEQIIDAFYEKYEIYYFLKSVNDWGGAYPEFDIYNIINMYSNSWYDSDLQQYVDNYVLQLDADYHPSIWKYLGEDKDWGDEEVASLIALRRYVHNFMAYTGTVSMSDYNQIMDFAQRKMTDYYDFTEREYQHYEESDFMYEVYDITSDEYVPQAWMRTFNQGRATFFDGLSEMGYEASVFSKLGGFLEDSYNDPNWIADFTNMDVEDDQKDVYFTDIRINSYDQSYAWFDYNFDWDQEFNYRDSYGVRVNHDKHYKAAYYFEGDSMLLDIDYYDVDFYILDSFDFDYYNYSDSKNGILNASSGYFEYFTLKSTNKTYTIEGQELTHEVLTELCYIVDLDAGLVTIREIDFLNGELNVNVIVDQKPIVSKSVSGSSAFVVLFDNGTANNEYLYFNYNDIEYYNSSNDFVNQVSGTEYQIIRNSTL</sequence>
<name>A0AAN4VW81_9BACT</name>
<evidence type="ECO:0000313" key="3">
    <source>
        <dbReference type="Proteomes" id="UP001310022"/>
    </source>
</evidence>
<dbReference type="AlphaFoldDB" id="A0AAN4VW81"/>
<comment type="caution">
    <text evidence="2">The sequence shown here is derived from an EMBL/GenBank/DDBJ whole genome shotgun (WGS) entry which is preliminary data.</text>
</comment>
<dbReference type="PROSITE" id="PS51257">
    <property type="entry name" value="PROKAR_LIPOPROTEIN"/>
    <property type="match status" value="1"/>
</dbReference>
<dbReference type="Proteomes" id="UP001310022">
    <property type="component" value="Unassembled WGS sequence"/>
</dbReference>
<keyword evidence="3" id="KW-1185">Reference proteome</keyword>
<evidence type="ECO:0000313" key="2">
    <source>
        <dbReference type="EMBL" id="GJM61244.1"/>
    </source>
</evidence>
<protein>
    <submittedName>
        <fullName evidence="2">Uncharacterized protein</fullName>
    </submittedName>
</protein>
<reference evidence="2 3" key="1">
    <citation type="submission" date="2021-12" db="EMBL/GenBank/DDBJ databases">
        <title>Genome sequencing of bacteria with rrn-lacking chromosome and rrn-plasmid.</title>
        <authorList>
            <person name="Anda M."/>
            <person name="Iwasaki W."/>
        </authorList>
    </citation>
    <scope>NUCLEOTIDE SEQUENCE [LARGE SCALE GENOMIC DNA]</scope>
    <source>
        <strain evidence="2 3">NBRC 15940</strain>
    </source>
</reference>
<proteinExistence type="predicted"/>
<gene>
    <name evidence="2" type="ORF">PEDI_17960</name>
</gene>
<keyword evidence="1" id="KW-0175">Coiled coil</keyword>
<organism evidence="2 3">
    <name type="scientific">Persicobacter diffluens</name>
    <dbReference type="NCBI Taxonomy" id="981"/>
    <lineage>
        <taxon>Bacteria</taxon>
        <taxon>Pseudomonadati</taxon>
        <taxon>Bacteroidota</taxon>
        <taxon>Cytophagia</taxon>
        <taxon>Cytophagales</taxon>
        <taxon>Persicobacteraceae</taxon>
        <taxon>Persicobacter</taxon>
    </lineage>
</organism>
<accession>A0AAN4VW81</accession>
<evidence type="ECO:0000256" key="1">
    <source>
        <dbReference type="SAM" id="Coils"/>
    </source>
</evidence>
<feature type="coiled-coil region" evidence="1">
    <location>
        <begin position="43"/>
        <end position="70"/>
    </location>
</feature>
<dbReference type="RefSeq" id="WP_338236829.1">
    <property type="nucleotide sequence ID" value="NZ_BQKE01000001.1"/>
</dbReference>